<dbReference type="Proteomes" id="UP001168552">
    <property type="component" value="Unassembled WGS sequence"/>
</dbReference>
<accession>A0ABT8F6T0</accession>
<gene>
    <name evidence="1" type="ORF">QWY31_11835</name>
</gene>
<dbReference type="PANTHER" id="PTHR36452">
    <property type="entry name" value="CHROMOSOME 12, WHOLE GENOME SHOTGUN SEQUENCE"/>
    <property type="match status" value="1"/>
</dbReference>
<dbReference type="PANTHER" id="PTHR36452:SF1">
    <property type="entry name" value="DUF2461 DOMAIN-CONTAINING PROTEIN"/>
    <property type="match status" value="1"/>
</dbReference>
<keyword evidence="2" id="KW-1185">Reference proteome</keyword>
<dbReference type="PIRSF" id="PIRSF028451">
    <property type="entry name" value="UCP028451"/>
    <property type="match status" value="1"/>
</dbReference>
<dbReference type="EMBL" id="JAUHJS010000006">
    <property type="protein sequence ID" value="MDN4166197.1"/>
    <property type="molecule type" value="Genomic_DNA"/>
</dbReference>
<organism evidence="1 2">
    <name type="scientific">Shiella aurantiaca</name>
    <dbReference type="NCBI Taxonomy" id="3058365"/>
    <lineage>
        <taxon>Bacteria</taxon>
        <taxon>Pseudomonadati</taxon>
        <taxon>Bacteroidota</taxon>
        <taxon>Cytophagia</taxon>
        <taxon>Cytophagales</taxon>
        <taxon>Shiellaceae</taxon>
        <taxon>Shiella</taxon>
    </lineage>
</organism>
<dbReference type="NCBIfam" id="TIGR02453">
    <property type="entry name" value="TIGR02453 family protein"/>
    <property type="match status" value="1"/>
</dbReference>
<evidence type="ECO:0000313" key="1">
    <source>
        <dbReference type="EMBL" id="MDN4166197.1"/>
    </source>
</evidence>
<evidence type="ECO:0000313" key="2">
    <source>
        <dbReference type="Proteomes" id="UP001168552"/>
    </source>
</evidence>
<proteinExistence type="predicted"/>
<sequence length="223" mass="25237">MSTLQESLKFLLELKENNNREWMEANKKRYQSVRAGFEGMIADLIQKIGAFDADIAGLQVKECVFRINRDVRFSNDKSPYKITFSAYIGKGGKKAEKAGYYLQISPAGSFLAGGRFMPASEDLKKIRQEIDYNADAFLQLIQAPDFKKYFGTLSGEALARAPKGYPLDHPLVDYLKKKSFLMEYPITKTPDSFEALSQEAAQVFKAMKPLNDFLNAAVEWVED</sequence>
<reference evidence="1" key="1">
    <citation type="submission" date="2023-06" db="EMBL/GenBank/DDBJ databases">
        <title>Cytophagales bacterium Strain LB-30, isolated from soil.</title>
        <authorList>
            <person name="Liu B."/>
        </authorList>
    </citation>
    <scope>NUCLEOTIDE SEQUENCE</scope>
    <source>
        <strain evidence="1">LB-30</strain>
    </source>
</reference>
<dbReference type="InterPro" id="IPR012808">
    <property type="entry name" value="CHP02453"/>
</dbReference>
<comment type="caution">
    <text evidence="1">The sequence shown here is derived from an EMBL/GenBank/DDBJ whole genome shotgun (WGS) entry which is preliminary data.</text>
</comment>
<protein>
    <submittedName>
        <fullName evidence="1">DUF2461 domain-containing protein</fullName>
    </submittedName>
</protein>
<dbReference type="RefSeq" id="WP_320004733.1">
    <property type="nucleotide sequence ID" value="NZ_JAUHJS010000006.1"/>
</dbReference>
<dbReference type="InterPro" id="IPR015996">
    <property type="entry name" value="UCP028451"/>
</dbReference>
<dbReference type="Pfam" id="PF09365">
    <property type="entry name" value="DUF2461"/>
    <property type="match status" value="1"/>
</dbReference>
<name>A0ABT8F6T0_9BACT</name>